<organism evidence="4 5">
    <name type="scientific">Marichromatium gracile</name>
    <name type="common">Chromatium gracile</name>
    <dbReference type="NCBI Taxonomy" id="1048"/>
    <lineage>
        <taxon>Bacteria</taxon>
        <taxon>Pseudomonadati</taxon>
        <taxon>Pseudomonadota</taxon>
        <taxon>Gammaproteobacteria</taxon>
        <taxon>Chromatiales</taxon>
        <taxon>Chromatiaceae</taxon>
        <taxon>Marichromatium</taxon>
    </lineage>
</organism>
<dbReference type="PANTHER" id="PTHR36925:SF1">
    <property type="entry name" value="COBALT-PRECORRIN-6A REDUCTASE"/>
    <property type="match status" value="1"/>
</dbReference>
<dbReference type="NCBIfam" id="NF005968">
    <property type="entry name" value="PRK08057.1-2"/>
    <property type="match status" value="1"/>
</dbReference>
<proteinExistence type="predicted"/>
<dbReference type="GO" id="GO:0009236">
    <property type="term" value="P:cobalamin biosynthetic process"/>
    <property type="evidence" value="ECO:0007669"/>
    <property type="project" value="UniProtKB-UniPathway"/>
</dbReference>
<keyword evidence="3" id="KW-0560">Oxidoreductase</keyword>
<dbReference type="EMBL" id="SMDC01000007">
    <property type="protein sequence ID" value="TCW35223.1"/>
    <property type="molecule type" value="Genomic_DNA"/>
</dbReference>
<dbReference type="PANTHER" id="PTHR36925">
    <property type="entry name" value="COBALT-PRECORRIN-6A REDUCTASE"/>
    <property type="match status" value="1"/>
</dbReference>
<dbReference type="Pfam" id="PF02571">
    <property type="entry name" value="CbiJ"/>
    <property type="match status" value="1"/>
</dbReference>
<evidence type="ECO:0000313" key="4">
    <source>
        <dbReference type="EMBL" id="TCW35223.1"/>
    </source>
</evidence>
<evidence type="ECO:0000256" key="3">
    <source>
        <dbReference type="ARBA" id="ARBA00023002"/>
    </source>
</evidence>
<dbReference type="UniPathway" id="UPA00148"/>
<sequence length="254" mass="27520">MRATVIILGGTTEGYALAEALAGRTGIRLINSLAGRTDNPRLPAGETRVGGFGGAEGLADFLLTVQADAVIDATHPFAAAMGWNAHAGCAAAAVPLLRIERPAWQPQPDDQWFETDDWEGARARLRARGARRVLLALGRQELAPFAGLDDIHFLIRAVSAPDPMPPFADAELLLARGPFGLEEERDLLDTHRIDTIVCKNSGGTATAAKLTAARERGIEVVMRRRPPRPQRPTVARVDEALAWLERKLDHPPER</sequence>
<dbReference type="NCBIfam" id="TIGR00715">
    <property type="entry name" value="precor6x_red"/>
    <property type="match status" value="1"/>
</dbReference>
<dbReference type="RefSeq" id="WP_123140656.1">
    <property type="nucleotide sequence ID" value="NZ_NRRH01000062.1"/>
</dbReference>
<evidence type="ECO:0000313" key="5">
    <source>
        <dbReference type="Proteomes" id="UP000295247"/>
    </source>
</evidence>
<dbReference type="Proteomes" id="UP000295247">
    <property type="component" value="Unassembled WGS sequence"/>
</dbReference>
<reference evidence="4 5" key="1">
    <citation type="submission" date="2019-03" db="EMBL/GenBank/DDBJ databases">
        <title>Genomic Encyclopedia of Type Strains, Phase IV (KMG-IV): sequencing the most valuable type-strain genomes for metagenomic binning, comparative biology and taxonomic classification.</title>
        <authorList>
            <person name="Goeker M."/>
        </authorList>
    </citation>
    <scope>NUCLEOTIDE SEQUENCE [LARGE SCALE GENOMIC DNA]</scope>
    <source>
        <strain evidence="4 5">DSM 203</strain>
    </source>
</reference>
<dbReference type="InterPro" id="IPR003723">
    <property type="entry name" value="Precorrin-6x_reduct"/>
</dbReference>
<comment type="pathway">
    <text evidence="1">Cofactor biosynthesis; adenosylcobalamin biosynthesis.</text>
</comment>
<protein>
    <submittedName>
        <fullName evidence="4">Precorrin-6A reductase</fullName>
    </submittedName>
</protein>
<accession>A0A4R4A8L8</accession>
<evidence type="ECO:0000256" key="1">
    <source>
        <dbReference type="ARBA" id="ARBA00004953"/>
    </source>
</evidence>
<evidence type="ECO:0000256" key="2">
    <source>
        <dbReference type="ARBA" id="ARBA00022573"/>
    </source>
</evidence>
<name>A0A4R4A8L8_MARGR</name>
<keyword evidence="2" id="KW-0169">Cobalamin biosynthesis</keyword>
<comment type="caution">
    <text evidence="4">The sequence shown here is derived from an EMBL/GenBank/DDBJ whole genome shotgun (WGS) entry which is preliminary data.</text>
</comment>
<gene>
    <name evidence="4" type="ORF">EDC29_107166</name>
</gene>
<dbReference type="PROSITE" id="PS51014">
    <property type="entry name" value="COBK_CBIJ"/>
    <property type="match status" value="1"/>
</dbReference>
<dbReference type="AlphaFoldDB" id="A0A4R4A8L8"/>
<dbReference type="GO" id="GO:0016994">
    <property type="term" value="F:precorrin-6A reductase activity"/>
    <property type="evidence" value="ECO:0007669"/>
    <property type="project" value="InterPro"/>
</dbReference>